<evidence type="ECO:0000313" key="4">
    <source>
        <dbReference type="Proteomes" id="UP000626109"/>
    </source>
</evidence>
<name>A0A813KR61_POLGL</name>
<feature type="region of interest" description="Disordered" evidence="1">
    <location>
        <begin position="1"/>
        <end position="44"/>
    </location>
</feature>
<feature type="compositionally biased region" description="Low complexity" evidence="1">
    <location>
        <begin position="1"/>
        <end position="23"/>
    </location>
</feature>
<evidence type="ECO:0000313" key="3">
    <source>
        <dbReference type="EMBL" id="CAE8710896.1"/>
    </source>
</evidence>
<dbReference type="Proteomes" id="UP000626109">
    <property type="component" value="Unassembled WGS sequence"/>
</dbReference>
<feature type="transmembrane region" description="Helical" evidence="2">
    <location>
        <begin position="165"/>
        <end position="188"/>
    </location>
</feature>
<keyword evidence="2" id="KW-1133">Transmembrane helix</keyword>
<accession>A0A813KR61</accession>
<keyword evidence="2" id="KW-0812">Transmembrane</keyword>
<reference evidence="3" key="1">
    <citation type="submission" date="2021-02" db="EMBL/GenBank/DDBJ databases">
        <authorList>
            <person name="Dougan E. K."/>
            <person name="Rhodes N."/>
            <person name="Thang M."/>
            <person name="Chan C."/>
        </authorList>
    </citation>
    <scope>NUCLEOTIDE SEQUENCE</scope>
</reference>
<comment type="caution">
    <text evidence="3">The sequence shown here is derived from an EMBL/GenBank/DDBJ whole genome shotgun (WGS) entry which is preliminary data.</text>
</comment>
<keyword evidence="2" id="KW-0472">Membrane</keyword>
<organism evidence="3 4">
    <name type="scientific">Polarella glacialis</name>
    <name type="common">Dinoflagellate</name>
    <dbReference type="NCBI Taxonomy" id="89957"/>
    <lineage>
        <taxon>Eukaryota</taxon>
        <taxon>Sar</taxon>
        <taxon>Alveolata</taxon>
        <taxon>Dinophyceae</taxon>
        <taxon>Suessiales</taxon>
        <taxon>Suessiaceae</taxon>
        <taxon>Polarella</taxon>
    </lineage>
</organism>
<proteinExistence type="predicted"/>
<protein>
    <submittedName>
        <fullName evidence="3">Uncharacterized protein</fullName>
    </submittedName>
</protein>
<evidence type="ECO:0000256" key="2">
    <source>
        <dbReference type="SAM" id="Phobius"/>
    </source>
</evidence>
<gene>
    <name evidence="3" type="ORF">PGLA2088_LOCUS36195</name>
</gene>
<dbReference type="EMBL" id="CAJNNW010032056">
    <property type="protein sequence ID" value="CAE8710896.1"/>
    <property type="molecule type" value="Genomic_DNA"/>
</dbReference>
<dbReference type="AlphaFoldDB" id="A0A813KR61"/>
<evidence type="ECO:0000256" key="1">
    <source>
        <dbReference type="SAM" id="MobiDB-lite"/>
    </source>
</evidence>
<sequence>MTTEAPSAEESSSRLRNSSEPGSCPRCSQRQERAELPPTEEDDNPVAERCVFCHTADGWQYVPAHYGADGIVLKHQDALSAHCACVGCWLAWERKCYATQAAPAVSCPVCQRSVDVRKGSSLVEVNHLCDLCLEELLPPVSQKLLFRARATPWGSRACCCLPRRLRAPCLAGLCILLFLMIGIVFKLVSEVLSMILLSQGTELLLAAEGTSDSTLGPLLREVLCSQDMGLFGALLGLPGDIDQPPVPLQLFLQFALPTIQASSGLVELLGLALGADGQMPTETTASGVCPTRFVVAVVVLVNVVNVVNVFVVVDVVDVVVCVVSVVGAAAAGRADGVNMNK</sequence>